<protein>
    <submittedName>
        <fullName evidence="2">Uncharacterized protein</fullName>
    </submittedName>
</protein>
<dbReference type="KEGG" id="wdi:H9L19_02315"/>
<name>A0A7G9T6J7_9LACO</name>
<evidence type="ECO:0000313" key="3">
    <source>
        <dbReference type="Proteomes" id="UP000515800"/>
    </source>
</evidence>
<accession>A0A7G9T6J7</accession>
<sequence>MDDKLALIETLRQLTDALTRLSGRRLRLRAERRMRLATIKTRRVLIVALCMILVTLAISCLLVPKWPLELIWPVLTGLVLVLMGLLMRLRFLIKMPADKLLRQKNVTKQLVDLNRLLGQTEVEISALLASDVWQDFDALPGEVLETEWLMKAEELIESDQTLTWSEIGQQLLVKKELQRRRRNPRVVIEWHREYGLPFPKKSANQATQQEKRMTL</sequence>
<feature type="transmembrane region" description="Helical" evidence="1">
    <location>
        <begin position="70"/>
        <end position="93"/>
    </location>
</feature>
<keyword evidence="1" id="KW-1133">Transmembrane helix</keyword>
<keyword evidence="1" id="KW-0812">Transmembrane</keyword>
<dbReference type="Proteomes" id="UP000515800">
    <property type="component" value="Chromosome"/>
</dbReference>
<dbReference type="RefSeq" id="WP_187529554.1">
    <property type="nucleotide sequence ID" value="NZ_CP060724.1"/>
</dbReference>
<dbReference type="AlphaFoldDB" id="A0A7G9T6J7"/>
<evidence type="ECO:0000313" key="2">
    <source>
        <dbReference type="EMBL" id="QNN75722.1"/>
    </source>
</evidence>
<dbReference type="EMBL" id="CP060724">
    <property type="protein sequence ID" value="QNN75722.1"/>
    <property type="molecule type" value="Genomic_DNA"/>
</dbReference>
<reference evidence="2 3" key="1">
    <citation type="submission" date="2020-08" db="EMBL/GenBank/DDBJ databases">
        <title>Genome sequence of Weissella diestrammenae KACC 16890T.</title>
        <authorList>
            <person name="Hyun D.-W."/>
            <person name="Bae J.-W."/>
        </authorList>
    </citation>
    <scope>NUCLEOTIDE SEQUENCE [LARGE SCALE GENOMIC DNA]</scope>
    <source>
        <strain evidence="2 3">KACC 16890</strain>
    </source>
</reference>
<feature type="transmembrane region" description="Helical" evidence="1">
    <location>
        <begin position="44"/>
        <end position="64"/>
    </location>
</feature>
<evidence type="ECO:0000256" key="1">
    <source>
        <dbReference type="SAM" id="Phobius"/>
    </source>
</evidence>
<organism evidence="2 3">
    <name type="scientific">Weissella diestrammenae</name>
    <dbReference type="NCBI Taxonomy" id="1162633"/>
    <lineage>
        <taxon>Bacteria</taxon>
        <taxon>Bacillati</taxon>
        <taxon>Bacillota</taxon>
        <taxon>Bacilli</taxon>
        <taxon>Lactobacillales</taxon>
        <taxon>Lactobacillaceae</taxon>
        <taxon>Weissella</taxon>
    </lineage>
</organism>
<keyword evidence="1" id="KW-0472">Membrane</keyword>
<proteinExistence type="predicted"/>
<gene>
    <name evidence="2" type="ORF">H9L19_02315</name>
</gene>
<keyword evidence="3" id="KW-1185">Reference proteome</keyword>